<feature type="domain" description="Sulfatase N-terminal" evidence="8">
    <location>
        <begin position="293"/>
        <end position="594"/>
    </location>
</feature>
<feature type="transmembrane region" description="Helical" evidence="7">
    <location>
        <begin position="117"/>
        <end position="141"/>
    </location>
</feature>
<name>A0ABN6Z5A7_9FIRM</name>
<dbReference type="SUPFAM" id="SSF53649">
    <property type="entry name" value="Alkaline phosphatase-like"/>
    <property type="match status" value="1"/>
</dbReference>
<reference evidence="10" key="1">
    <citation type="journal article" date="2023" name="Int. J. Syst. Evol. Microbiol.">
        <title>Claveliimonas bilis gen. nov., sp. nov., deoxycholic acid-producing bacteria isolated from human faeces, and reclassification of Sellimonas monacensis Zenner et al. 2021 as Claveliimonas monacensis comb. nov.</title>
        <authorList>
            <person name="Hisatomi A."/>
            <person name="Kastawa N.W.E.P.G."/>
            <person name="Song I."/>
            <person name="Ohkuma M."/>
            <person name="Fukiya S."/>
            <person name="Sakamoto M."/>
        </authorList>
    </citation>
    <scope>NUCLEOTIDE SEQUENCE [LARGE SCALE GENOMIC DNA]</scope>
    <source>
        <strain evidence="10">12BBH14</strain>
    </source>
</reference>
<dbReference type="Gene3D" id="3.40.720.10">
    <property type="entry name" value="Alkaline Phosphatase, subunit A"/>
    <property type="match status" value="1"/>
</dbReference>
<evidence type="ECO:0000256" key="1">
    <source>
        <dbReference type="ARBA" id="ARBA00004651"/>
    </source>
</evidence>
<feature type="transmembrane region" description="Helical" evidence="7">
    <location>
        <begin position="153"/>
        <end position="179"/>
    </location>
</feature>
<evidence type="ECO:0000313" key="10">
    <source>
        <dbReference type="Proteomes" id="UP001305815"/>
    </source>
</evidence>
<dbReference type="EMBL" id="AP027742">
    <property type="protein sequence ID" value="BDZ78387.1"/>
    <property type="molecule type" value="Genomic_DNA"/>
</dbReference>
<feature type="transmembrane region" description="Helical" evidence="7">
    <location>
        <begin position="65"/>
        <end position="88"/>
    </location>
</feature>
<keyword evidence="5 7" id="KW-1133">Transmembrane helix</keyword>
<organism evidence="9 10">
    <name type="scientific">Claveliimonas bilis</name>
    <dbReference type="NCBI Taxonomy" id="3028070"/>
    <lineage>
        <taxon>Bacteria</taxon>
        <taxon>Bacillati</taxon>
        <taxon>Bacillota</taxon>
        <taxon>Clostridia</taxon>
        <taxon>Lachnospirales</taxon>
        <taxon>Lachnospiraceae</taxon>
        <taxon>Claveliimonas</taxon>
    </lineage>
</organism>
<dbReference type="InterPro" id="IPR000917">
    <property type="entry name" value="Sulfatase_N"/>
</dbReference>
<keyword evidence="6 7" id="KW-0472">Membrane</keyword>
<sequence length="681" mass="76939">MKEKVRKARKTTLSVAGLTAFIEVIFHLYMGLDMRYFPIFFLSAASFGMVCTAILYCLPEKVAKVAGMIVVICLSVIFAVECLCKEILQQYYQIISGMETAAGNHLLDYNAAVRDALIVHIPGLFLMVVVPVGCYTVLHLRLKSQEDRKKPEFLMAGICMAAAIILHLAMLGVIFFYPWKGDFTPEKLYQTDTHTEDQVEQLGMITMLHLDIKHSIWGTSGEDTPDIQKEAQETVKNQETPAEEDYPYNEMDIDFAALQAEAATEDSAWLSEYFGSLTPTRQNEYTGMFEGYNVIFITAEGFSGYMIDPELTPTLYKLSTEGFVFENFYSTLHFTSTSGGEFQNLTGLYPKAAFPVSMSETGEQGTSLPFTLANRLNQKGYTSIGYHFNENMYGRDLSHPNLGYEWRQADACGRPVTKETDESGHEYWPQSDDYMIQQSFADYVDKEPFNIYYLTLSGHLPYGFDSNEMSKRNQEAVANLPYSEKTKAYIAAGLELEKGMTSLIEKLEEAGIADRTLLVMAPDHIPYSDLDILEELAGRSFGTDTLEMLDEQNVDFDVYKNTWILWSASIKEPIKVEKPCSQVDILPTLLNLLGETYDSRMLAGTDVMSENDPVVIFFSNSWLTEKGAYDRYTGTFTPSGSVAMSAEEQKIYVENMKYLVECRLRLGELIIENDYYKTAVH</sequence>
<keyword evidence="3" id="KW-1003">Cell membrane</keyword>
<dbReference type="Gene3D" id="3.30.1120.170">
    <property type="match status" value="1"/>
</dbReference>
<dbReference type="InterPro" id="IPR050448">
    <property type="entry name" value="OpgB/LTA_synthase_biosynth"/>
</dbReference>
<feature type="transmembrane region" description="Helical" evidence="7">
    <location>
        <begin position="36"/>
        <end position="58"/>
    </location>
</feature>
<feature type="transmembrane region" description="Helical" evidence="7">
    <location>
        <begin position="12"/>
        <end position="30"/>
    </location>
</feature>
<accession>A0ABN6Z5A7</accession>
<dbReference type="InterPro" id="IPR017850">
    <property type="entry name" value="Alkaline_phosphatase_core_sf"/>
</dbReference>
<evidence type="ECO:0000256" key="2">
    <source>
        <dbReference type="ARBA" id="ARBA00004936"/>
    </source>
</evidence>
<evidence type="ECO:0000259" key="8">
    <source>
        <dbReference type="Pfam" id="PF00884"/>
    </source>
</evidence>
<dbReference type="CDD" id="cd16015">
    <property type="entry name" value="LTA_synthase"/>
    <property type="match status" value="1"/>
</dbReference>
<protein>
    <recommendedName>
        <fullName evidence="8">Sulfatase N-terminal domain-containing protein</fullName>
    </recommendedName>
</protein>
<evidence type="ECO:0000256" key="4">
    <source>
        <dbReference type="ARBA" id="ARBA00022692"/>
    </source>
</evidence>
<evidence type="ECO:0000256" key="6">
    <source>
        <dbReference type="ARBA" id="ARBA00023136"/>
    </source>
</evidence>
<dbReference type="RefSeq" id="WP_316265446.1">
    <property type="nucleotide sequence ID" value="NZ_AP027742.1"/>
</dbReference>
<keyword evidence="10" id="KW-1185">Reference proteome</keyword>
<evidence type="ECO:0000313" key="9">
    <source>
        <dbReference type="EMBL" id="BDZ78387.1"/>
    </source>
</evidence>
<evidence type="ECO:0000256" key="5">
    <source>
        <dbReference type="ARBA" id="ARBA00022989"/>
    </source>
</evidence>
<evidence type="ECO:0000256" key="7">
    <source>
        <dbReference type="SAM" id="Phobius"/>
    </source>
</evidence>
<comment type="subcellular location">
    <subcellularLocation>
        <location evidence="1">Cell membrane</location>
        <topology evidence="1">Multi-pass membrane protein</topology>
    </subcellularLocation>
</comment>
<keyword evidence="4 7" id="KW-0812">Transmembrane</keyword>
<dbReference type="Proteomes" id="UP001305815">
    <property type="component" value="Chromosome"/>
</dbReference>
<comment type="pathway">
    <text evidence="2">Cell wall biogenesis; lipoteichoic acid biosynthesis.</text>
</comment>
<dbReference type="Pfam" id="PF00884">
    <property type="entry name" value="Sulfatase"/>
    <property type="match status" value="1"/>
</dbReference>
<dbReference type="PANTHER" id="PTHR47371:SF3">
    <property type="entry name" value="PHOSPHOGLYCEROL TRANSFERASE I"/>
    <property type="match status" value="1"/>
</dbReference>
<proteinExistence type="predicted"/>
<dbReference type="PANTHER" id="PTHR47371">
    <property type="entry name" value="LIPOTEICHOIC ACID SYNTHASE"/>
    <property type="match status" value="1"/>
</dbReference>
<evidence type="ECO:0000256" key="3">
    <source>
        <dbReference type="ARBA" id="ARBA00022475"/>
    </source>
</evidence>
<gene>
    <name evidence="9" type="ORF">Lac1_25700</name>
</gene>